<feature type="domain" description="Peptidoglycan binding-like" evidence="3">
    <location>
        <begin position="213"/>
        <end position="268"/>
    </location>
</feature>
<evidence type="ECO:0000313" key="4">
    <source>
        <dbReference type="EMBL" id="RFC62099.1"/>
    </source>
</evidence>
<dbReference type="Pfam" id="PF01471">
    <property type="entry name" value="PG_binding_1"/>
    <property type="match status" value="2"/>
</dbReference>
<feature type="transmembrane region" description="Helical" evidence="2">
    <location>
        <begin position="49"/>
        <end position="70"/>
    </location>
</feature>
<feature type="region of interest" description="Disordered" evidence="1">
    <location>
        <begin position="161"/>
        <end position="190"/>
    </location>
</feature>
<reference evidence="4 5" key="1">
    <citation type="submission" date="2018-08" db="EMBL/GenBank/DDBJ databases">
        <title>Fulvimarina sp. 85, whole genome shotgun sequence.</title>
        <authorList>
            <person name="Tuo L."/>
        </authorList>
    </citation>
    <scope>NUCLEOTIDE SEQUENCE [LARGE SCALE GENOMIC DNA]</scope>
    <source>
        <strain evidence="4 5">85</strain>
    </source>
</reference>
<dbReference type="InterPro" id="IPR036365">
    <property type="entry name" value="PGBD-like_sf"/>
</dbReference>
<organism evidence="4 5">
    <name type="scientific">Fulvimarina endophytica</name>
    <dbReference type="NCBI Taxonomy" id="2293836"/>
    <lineage>
        <taxon>Bacteria</taxon>
        <taxon>Pseudomonadati</taxon>
        <taxon>Pseudomonadota</taxon>
        <taxon>Alphaproteobacteria</taxon>
        <taxon>Hyphomicrobiales</taxon>
        <taxon>Aurantimonadaceae</taxon>
        <taxon>Fulvimarina</taxon>
    </lineage>
</organism>
<comment type="caution">
    <text evidence="4">The sequence shown here is derived from an EMBL/GenBank/DDBJ whole genome shotgun (WGS) entry which is preliminary data.</text>
</comment>
<name>A0A371WYR5_9HYPH</name>
<dbReference type="InterPro" id="IPR002477">
    <property type="entry name" value="Peptidoglycan-bd-like"/>
</dbReference>
<dbReference type="Proteomes" id="UP000264310">
    <property type="component" value="Unassembled WGS sequence"/>
</dbReference>
<proteinExistence type="predicted"/>
<feature type="domain" description="Peptidoglycan binding-like" evidence="3">
    <location>
        <begin position="99"/>
        <end position="152"/>
    </location>
</feature>
<keyword evidence="2" id="KW-0472">Membrane</keyword>
<dbReference type="Gene3D" id="1.10.101.10">
    <property type="entry name" value="PGBD-like superfamily/PGBD"/>
    <property type="match status" value="2"/>
</dbReference>
<gene>
    <name evidence="4" type="ORF">DYI37_17810</name>
</gene>
<dbReference type="AlphaFoldDB" id="A0A371WYR5"/>
<evidence type="ECO:0000259" key="3">
    <source>
        <dbReference type="Pfam" id="PF01471"/>
    </source>
</evidence>
<dbReference type="EMBL" id="QURL01000009">
    <property type="protein sequence ID" value="RFC62099.1"/>
    <property type="molecule type" value="Genomic_DNA"/>
</dbReference>
<keyword evidence="2" id="KW-0812">Transmembrane</keyword>
<evidence type="ECO:0000313" key="5">
    <source>
        <dbReference type="Proteomes" id="UP000264310"/>
    </source>
</evidence>
<dbReference type="InterPro" id="IPR036366">
    <property type="entry name" value="PGBDSf"/>
</dbReference>
<dbReference type="SUPFAM" id="SSF47090">
    <property type="entry name" value="PGBD-like"/>
    <property type="match status" value="2"/>
</dbReference>
<evidence type="ECO:0000256" key="2">
    <source>
        <dbReference type="SAM" id="Phobius"/>
    </source>
</evidence>
<keyword evidence="5" id="KW-1185">Reference proteome</keyword>
<protein>
    <recommendedName>
        <fullName evidence="3">Peptidoglycan binding-like domain-containing protein</fullName>
    </recommendedName>
</protein>
<sequence>MPAKARTTVSPMQRSAGRLDGLGRLAGSLAVGGSRLAAGAAAQMRRHPVASAGSAVFGAFFVWVAANALYAQTGHHPAPLVATRGMPAPSLDAAAEPDPMVRELQMALATAGLYTRTIDGRFGSGTKDAIEAFQRQNGLAVTGTPTPDLLDAVRKVAVASLPSPSRKPADWTDAEERELPETNDAGRGGRVVETADSLSSIIAGDEAETLRRDELVKKIQTGLTAISVADLSADGIAGARTRAAIEKFEMLEGMDVTGEPRPELLEQLIRIGALPG</sequence>
<evidence type="ECO:0000256" key="1">
    <source>
        <dbReference type="SAM" id="MobiDB-lite"/>
    </source>
</evidence>
<keyword evidence="2" id="KW-1133">Transmembrane helix</keyword>
<accession>A0A371WYR5</accession>